<feature type="compositionally biased region" description="Basic and acidic residues" evidence="1">
    <location>
        <begin position="112"/>
        <end position="121"/>
    </location>
</feature>
<dbReference type="AlphaFoldDB" id="A0A8S4PJ33"/>
<proteinExistence type="predicted"/>
<name>A0A8S4PJ33_OWEFU</name>
<protein>
    <submittedName>
        <fullName evidence="2">Uncharacterized protein</fullName>
    </submittedName>
</protein>
<evidence type="ECO:0000313" key="2">
    <source>
        <dbReference type="EMBL" id="CAH1793834.1"/>
    </source>
</evidence>
<keyword evidence="3" id="KW-1185">Reference proteome</keyword>
<evidence type="ECO:0000256" key="1">
    <source>
        <dbReference type="SAM" id="MobiDB-lite"/>
    </source>
</evidence>
<evidence type="ECO:0000313" key="3">
    <source>
        <dbReference type="Proteomes" id="UP000749559"/>
    </source>
</evidence>
<reference evidence="2" key="1">
    <citation type="submission" date="2022-03" db="EMBL/GenBank/DDBJ databases">
        <authorList>
            <person name="Martin C."/>
        </authorList>
    </citation>
    <scope>NUCLEOTIDE SEQUENCE</scope>
</reference>
<comment type="caution">
    <text evidence="2">The sequence shown here is derived from an EMBL/GenBank/DDBJ whole genome shotgun (WGS) entry which is preliminary data.</text>
</comment>
<dbReference type="EMBL" id="CAIIXF020000009">
    <property type="protein sequence ID" value="CAH1793834.1"/>
    <property type="molecule type" value="Genomic_DNA"/>
</dbReference>
<sequence>MPAAPPKGWVPERVYRCLAQFVSKQDWELHRSNAHLATVACGVGDCSKMFIPTQVEELAFHRRRHLNLGAGEEVSGEPSRKRKREEGDGTGQELGVDPASISTPKLQAFVHPQEEQQHEEDNQPQTRGLRAESVGPILGKCASDVERLLRGPGADLGDVNIDNVDIDELLNLV</sequence>
<organism evidence="2 3">
    <name type="scientific">Owenia fusiformis</name>
    <name type="common">Polychaete worm</name>
    <dbReference type="NCBI Taxonomy" id="6347"/>
    <lineage>
        <taxon>Eukaryota</taxon>
        <taxon>Metazoa</taxon>
        <taxon>Spiralia</taxon>
        <taxon>Lophotrochozoa</taxon>
        <taxon>Annelida</taxon>
        <taxon>Polychaeta</taxon>
        <taxon>Sedentaria</taxon>
        <taxon>Canalipalpata</taxon>
        <taxon>Sabellida</taxon>
        <taxon>Oweniida</taxon>
        <taxon>Oweniidae</taxon>
        <taxon>Owenia</taxon>
    </lineage>
</organism>
<feature type="region of interest" description="Disordered" evidence="1">
    <location>
        <begin position="69"/>
        <end position="130"/>
    </location>
</feature>
<accession>A0A8S4PJ33</accession>
<dbReference type="Proteomes" id="UP000749559">
    <property type="component" value="Unassembled WGS sequence"/>
</dbReference>
<gene>
    <name evidence="2" type="ORF">OFUS_LOCUS18635</name>
</gene>